<feature type="DNA-binding region" description="Homeobox" evidence="6">
    <location>
        <begin position="270"/>
        <end position="329"/>
    </location>
</feature>
<dbReference type="InterPro" id="IPR017970">
    <property type="entry name" value="Homeobox_CS"/>
</dbReference>
<dbReference type="InterPro" id="IPR001356">
    <property type="entry name" value="HD"/>
</dbReference>
<feature type="region of interest" description="Disordered" evidence="8">
    <location>
        <begin position="249"/>
        <end position="268"/>
    </location>
</feature>
<evidence type="ECO:0000256" key="4">
    <source>
        <dbReference type="ARBA" id="ARBA00023242"/>
    </source>
</evidence>
<dbReference type="OrthoDB" id="6159439at2759"/>
<keyword evidence="11" id="KW-1185">Reference proteome</keyword>
<dbReference type="GO" id="GO:0003677">
    <property type="term" value="F:DNA binding"/>
    <property type="evidence" value="ECO:0007669"/>
    <property type="project" value="UniProtKB-UniRule"/>
</dbReference>
<feature type="region of interest" description="Disordered" evidence="8">
    <location>
        <begin position="201"/>
        <end position="231"/>
    </location>
</feature>
<dbReference type="InterPro" id="IPR000047">
    <property type="entry name" value="HTH_motif"/>
</dbReference>
<accession>A0A8J2WLJ2</accession>
<feature type="compositionally biased region" description="Polar residues" evidence="8">
    <location>
        <begin position="374"/>
        <end position="389"/>
    </location>
</feature>
<reference evidence="10" key="1">
    <citation type="submission" date="2021-11" db="EMBL/GenBank/DDBJ databases">
        <authorList>
            <person name="Schell T."/>
        </authorList>
    </citation>
    <scope>NUCLEOTIDE SEQUENCE</scope>
    <source>
        <strain evidence="10">M5</strain>
    </source>
</reference>
<feature type="compositionally biased region" description="Polar residues" evidence="8">
    <location>
        <begin position="338"/>
        <end position="349"/>
    </location>
</feature>
<feature type="region of interest" description="Disordered" evidence="8">
    <location>
        <begin position="333"/>
        <end position="397"/>
    </location>
</feature>
<dbReference type="Gene3D" id="1.10.10.60">
    <property type="entry name" value="Homeodomain-like"/>
    <property type="match status" value="1"/>
</dbReference>
<keyword evidence="2 6" id="KW-0238">DNA-binding</keyword>
<comment type="similarity">
    <text evidence="5">Belongs to the H2.0 homeobox family.</text>
</comment>
<evidence type="ECO:0000313" key="11">
    <source>
        <dbReference type="Proteomes" id="UP000789390"/>
    </source>
</evidence>
<dbReference type="PROSITE" id="PS00027">
    <property type="entry name" value="HOMEOBOX_1"/>
    <property type="match status" value="1"/>
</dbReference>
<evidence type="ECO:0000259" key="9">
    <source>
        <dbReference type="PROSITE" id="PS50071"/>
    </source>
</evidence>
<sequence length="397" mass="43896">MLDVTKEEPDQVTEDSVSSDPINGSSDRHHHQPTIMKPYLKFGVSAILGLDIQPRTPSPVDNGSSPLLRPSPQDMKTELFHPHHLPHVHHHHSSINDHNDKTSQNVTTFHPVYHLHSYFHPLIQQQVHSAGKPNFSDRLVGEIRAGLSGDSVVTSTRHHHSTNLVATSSSSTYPWLQAAAAAAAAACVSSHMANSLPVYNPSMVQQSQPQPPPPPPPPPPPSQSSSGLNHSSSPYYNFNVINLAAAVSGNGGGPGPVNINSSNRPRARRGMMRRAVFSELQRRGLERRFQIQKYISKPERKKLAEKLGLKDSQVKIWFQNRRMKWRNSKERELLANGGSRSQTLPTKNNPHPDLSDSEIERAARHTSSFHHLKSTQQQPTPPATESISATCCADEIR</sequence>
<keyword evidence="3 6" id="KW-0371">Homeobox</keyword>
<evidence type="ECO:0000256" key="5">
    <source>
        <dbReference type="ARBA" id="ARBA00038504"/>
    </source>
</evidence>
<dbReference type="FunFam" id="1.10.10.60:FF:000769">
    <property type="match status" value="1"/>
</dbReference>
<name>A0A8J2WLJ2_9CRUS</name>
<evidence type="ECO:0000256" key="8">
    <source>
        <dbReference type="SAM" id="MobiDB-lite"/>
    </source>
</evidence>
<dbReference type="GO" id="GO:0000981">
    <property type="term" value="F:DNA-binding transcription factor activity, RNA polymerase II-specific"/>
    <property type="evidence" value="ECO:0007669"/>
    <property type="project" value="InterPro"/>
</dbReference>
<dbReference type="PRINTS" id="PR00031">
    <property type="entry name" value="HTHREPRESSR"/>
</dbReference>
<evidence type="ECO:0000256" key="1">
    <source>
        <dbReference type="ARBA" id="ARBA00004123"/>
    </source>
</evidence>
<dbReference type="Proteomes" id="UP000789390">
    <property type="component" value="Unassembled WGS sequence"/>
</dbReference>
<feature type="compositionally biased region" description="Pro residues" evidence="8">
    <location>
        <begin position="209"/>
        <end position="222"/>
    </location>
</feature>
<organism evidence="10 11">
    <name type="scientific">Daphnia galeata</name>
    <dbReference type="NCBI Taxonomy" id="27404"/>
    <lineage>
        <taxon>Eukaryota</taxon>
        <taxon>Metazoa</taxon>
        <taxon>Ecdysozoa</taxon>
        <taxon>Arthropoda</taxon>
        <taxon>Crustacea</taxon>
        <taxon>Branchiopoda</taxon>
        <taxon>Diplostraca</taxon>
        <taxon>Cladocera</taxon>
        <taxon>Anomopoda</taxon>
        <taxon>Daphniidae</taxon>
        <taxon>Daphnia</taxon>
    </lineage>
</organism>
<comment type="caution">
    <text evidence="10">The sequence shown here is derived from an EMBL/GenBank/DDBJ whole genome shotgun (WGS) entry which is preliminary data.</text>
</comment>
<feature type="region of interest" description="Disordered" evidence="8">
    <location>
        <begin position="1"/>
        <end position="32"/>
    </location>
</feature>
<dbReference type="PANTHER" id="PTHR24331:SF0">
    <property type="entry name" value="DBX"/>
    <property type="match status" value="1"/>
</dbReference>
<keyword evidence="4 6" id="KW-0539">Nucleus</keyword>
<dbReference type="SUPFAM" id="SSF46689">
    <property type="entry name" value="Homeodomain-like"/>
    <property type="match status" value="1"/>
</dbReference>
<dbReference type="GO" id="GO:0005634">
    <property type="term" value="C:nucleus"/>
    <property type="evidence" value="ECO:0007669"/>
    <property type="project" value="UniProtKB-SubCell"/>
</dbReference>
<dbReference type="SMART" id="SM00389">
    <property type="entry name" value="HOX"/>
    <property type="match status" value="1"/>
</dbReference>
<gene>
    <name evidence="10" type="ORF">DGAL_LOCUS12627</name>
</gene>
<evidence type="ECO:0000256" key="7">
    <source>
        <dbReference type="RuleBase" id="RU000682"/>
    </source>
</evidence>
<dbReference type="AlphaFoldDB" id="A0A8J2WLJ2"/>
<dbReference type="InterPro" id="IPR020479">
    <property type="entry name" value="HD_metazoa"/>
</dbReference>
<dbReference type="PRINTS" id="PR00024">
    <property type="entry name" value="HOMEOBOX"/>
</dbReference>
<evidence type="ECO:0000256" key="6">
    <source>
        <dbReference type="PROSITE-ProRule" id="PRU00108"/>
    </source>
</evidence>
<dbReference type="InterPro" id="IPR009057">
    <property type="entry name" value="Homeodomain-like_sf"/>
</dbReference>
<feature type="compositionally biased region" description="Polar residues" evidence="8">
    <location>
        <begin position="14"/>
        <end position="25"/>
    </location>
</feature>
<dbReference type="EMBL" id="CAKKLH010000291">
    <property type="protein sequence ID" value="CAH0109163.1"/>
    <property type="molecule type" value="Genomic_DNA"/>
</dbReference>
<dbReference type="PANTHER" id="PTHR24331">
    <property type="entry name" value="DBX"/>
    <property type="match status" value="1"/>
</dbReference>
<dbReference type="Pfam" id="PF00046">
    <property type="entry name" value="Homeodomain"/>
    <property type="match status" value="1"/>
</dbReference>
<dbReference type="PROSITE" id="PS50071">
    <property type="entry name" value="HOMEOBOX_2"/>
    <property type="match status" value="1"/>
</dbReference>
<feature type="domain" description="Homeobox" evidence="9">
    <location>
        <begin position="268"/>
        <end position="328"/>
    </location>
</feature>
<dbReference type="InterPro" id="IPR051662">
    <property type="entry name" value="H2.0_Homeobox_NeuralPatt"/>
</dbReference>
<evidence type="ECO:0000256" key="2">
    <source>
        <dbReference type="ARBA" id="ARBA00023125"/>
    </source>
</evidence>
<proteinExistence type="inferred from homology"/>
<evidence type="ECO:0000313" key="10">
    <source>
        <dbReference type="EMBL" id="CAH0109163.1"/>
    </source>
</evidence>
<protein>
    <recommendedName>
        <fullName evidence="9">Homeobox domain-containing protein</fullName>
    </recommendedName>
</protein>
<evidence type="ECO:0000256" key="3">
    <source>
        <dbReference type="ARBA" id="ARBA00023155"/>
    </source>
</evidence>
<feature type="region of interest" description="Disordered" evidence="8">
    <location>
        <begin position="53"/>
        <end position="78"/>
    </location>
</feature>
<comment type="subcellular location">
    <subcellularLocation>
        <location evidence="1 6 7">Nucleus</location>
    </subcellularLocation>
</comment>
<dbReference type="CDD" id="cd00086">
    <property type="entry name" value="homeodomain"/>
    <property type="match status" value="1"/>
</dbReference>